<sequence length="442" mass="47315">MSDPAAVSSRVRRAYEDFLSGVTPSSDAVRTVVRDSWARSMHNGVDPGIASPDDPRVMSHPEFIEYRAAHPITAVLPLVQSLMLDDIADSGVLVALTDEVGRLLWVEGSSEARDKAGRINFVEGSVWSEDVVGTNAPGLALAVDRGVRVIGPEHFSGPVQKWSCAAAPVHDPITGHVIGAIDVTGGREVEAPFALAAVRSVVAAVERELKSRAIDLAAIRDGARVTGPVPAGPHVVATTAAMPRRARLEVLGDCGYRWHRAGDAAGARNLSKRHAEILVLLQSFPDGLGTEQLALMLAEDGLDPVTVRAEISRLRKDLGSTVVGSRPYRLTITVESDLGQIRGMIASGHDLVPAIEQLGRGGLLAESSAPGIVDILEELREDLRSRIIDSGDVAALRKWTTSVHGRDDLAAWRRLEHRLPAGHPDRAIAAGRIRLLDKRFGI</sequence>
<dbReference type="InterPro" id="IPR029016">
    <property type="entry name" value="GAF-like_dom_sf"/>
</dbReference>
<accession>A0A857MHN1</accession>
<evidence type="ECO:0000313" key="1">
    <source>
        <dbReference type="EMBL" id="QHN41658.1"/>
    </source>
</evidence>
<dbReference type="EMBL" id="CP045810">
    <property type="protein sequence ID" value="QHN41658.1"/>
    <property type="molecule type" value="Genomic_DNA"/>
</dbReference>
<organism evidence="1">
    <name type="scientific">Gordonia amarae</name>
    <dbReference type="NCBI Taxonomy" id="36821"/>
    <lineage>
        <taxon>Bacteria</taxon>
        <taxon>Bacillati</taxon>
        <taxon>Actinomycetota</taxon>
        <taxon>Actinomycetes</taxon>
        <taxon>Mycobacteriales</taxon>
        <taxon>Gordoniaceae</taxon>
        <taxon>Gordonia</taxon>
    </lineage>
</organism>
<dbReference type="Gene3D" id="3.30.450.40">
    <property type="match status" value="1"/>
</dbReference>
<dbReference type="RefSeq" id="WP_040514126.1">
    <property type="nucleotide sequence ID" value="NZ_CP045804.1"/>
</dbReference>
<protein>
    <submittedName>
        <fullName evidence="1">Transcriptional regulator</fullName>
    </submittedName>
</protein>
<gene>
    <name evidence="1" type="ORF">GII30_23090</name>
</gene>
<dbReference type="AlphaFoldDB" id="A0A857MHN1"/>
<reference evidence="1" key="1">
    <citation type="journal article" date="2021" name="Nat. Microbiol.">
        <title>Cocultivation of an ultrasmall environmental parasitic bacterium with lytic ability against bacteria associated with wastewater foams.</title>
        <authorList>
            <person name="Batinovic S."/>
            <person name="Rose J.J.A."/>
            <person name="Ratcliffe J."/>
            <person name="Seviour R.J."/>
            <person name="Petrovski S."/>
        </authorList>
    </citation>
    <scope>NUCLEOTIDE SEQUENCE</scope>
    <source>
        <strain evidence="1">CON44</strain>
    </source>
</reference>
<proteinExistence type="predicted"/>
<name>A0A857MHN1_9ACTN</name>